<dbReference type="RefSeq" id="XP_051362571.1">
    <property type="nucleotide sequence ID" value="XM_051506178.1"/>
</dbReference>
<dbReference type="AlphaFoldDB" id="A0A9Q0BEL0"/>
<proteinExistence type="predicted"/>
<reference evidence="1" key="2">
    <citation type="submission" date="2022-07" db="EMBL/GenBank/DDBJ databases">
        <authorList>
            <person name="Goncalves M.F.M."/>
            <person name="Hilario S."/>
            <person name="Van De Peer Y."/>
            <person name="Esteves A.C."/>
            <person name="Alves A."/>
        </authorList>
    </citation>
    <scope>NUCLEOTIDE SEQUENCE</scope>
    <source>
        <strain evidence="1">MUM 19.33</strain>
    </source>
</reference>
<dbReference type="OrthoDB" id="5305418at2759"/>
<gene>
    <name evidence="1" type="ORF">J7T54_003981</name>
</gene>
<evidence type="ECO:0000313" key="2">
    <source>
        <dbReference type="Proteomes" id="UP001055219"/>
    </source>
</evidence>
<comment type="caution">
    <text evidence="1">The sequence shown here is derived from an EMBL/GenBank/DDBJ whole genome shotgun (WGS) entry which is preliminary data.</text>
</comment>
<organism evidence="1 2">
    <name type="scientific">Emericellopsis cladophorae</name>
    <dbReference type="NCBI Taxonomy" id="2686198"/>
    <lineage>
        <taxon>Eukaryota</taxon>
        <taxon>Fungi</taxon>
        <taxon>Dikarya</taxon>
        <taxon>Ascomycota</taxon>
        <taxon>Pezizomycotina</taxon>
        <taxon>Sordariomycetes</taxon>
        <taxon>Hypocreomycetidae</taxon>
        <taxon>Hypocreales</taxon>
        <taxon>Bionectriaceae</taxon>
        <taxon>Emericellopsis</taxon>
    </lineage>
</organism>
<dbReference type="GeneID" id="75830472"/>
<dbReference type="InterPro" id="IPR035186">
    <property type="entry name" value="DUF5308"/>
</dbReference>
<reference evidence="1" key="1">
    <citation type="journal article" date="2021" name="J Fungi (Basel)">
        <title>Genomic and Metabolomic Analyses of the Marine Fungus Emericellopsis cladophorae: Insights into Saltwater Adaptability Mechanisms and Its Biosynthetic Potential.</title>
        <authorList>
            <person name="Goncalves M.F.M."/>
            <person name="Hilario S."/>
            <person name="Van de Peer Y."/>
            <person name="Esteves A.C."/>
            <person name="Alves A."/>
        </authorList>
    </citation>
    <scope>NUCLEOTIDE SEQUENCE</scope>
    <source>
        <strain evidence="1">MUM 19.33</strain>
    </source>
</reference>
<sequence>MADLTNKHPDLQFSLSPLMPPQTPLIKSPSSSCLLTHLSTKALPSQATIARARWGSVQRIMLEYPDKGPIVVQSFMEPAAQEHTIKAQAEQDQAPQLVGVVAGNHDQVKEVRRAAVRLERVGRDIQKEWSVPEPETP</sequence>
<dbReference type="EMBL" id="JAGIXG020000019">
    <property type="protein sequence ID" value="KAI6781715.1"/>
    <property type="molecule type" value="Genomic_DNA"/>
</dbReference>
<evidence type="ECO:0000313" key="1">
    <source>
        <dbReference type="EMBL" id="KAI6781715.1"/>
    </source>
</evidence>
<name>A0A9Q0BEL0_9HYPO</name>
<dbReference type="Proteomes" id="UP001055219">
    <property type="component" value="Unassembled WGS sequence"/>
</dbReference>
<keyword evidence="2" id="KW-1185">Reference proteome</keyword>
<dbReference type="Pfam" id="PF17233">
    <property type="entry name" value="DUF5308"/>
    <property type="match status" value="1"/>
</dbReference>
<accession>A0A9Q0BEL0</accession>
<protein>
    <submittedName>
        <fullName evidence="1">Uncharacterized protein</fullName>
    </submittedName>
</protein>